<dbReference type="InterPro" id="IPR029058">
    <property type="entry name" value="AB_hydrolase_fold"/>
</dbReference>
<protein>
    <submittedName>
        <fullName evidence="2">Piso0_002523 protein</fullName>
    </submittedName>
</protein>
<dbReference type="Proteomes" id="UP000005222">
    <property type="component" value="Chromosome I"/>
</dbReference>
<accession>G8YF97</accession>
<name>G8YF97_PICSO</name>
<reference evidence="2 3" key="1">
    <citation type="journal article" date="2012" name="G3 (Bethesda)">
        <title>Pichia sorbitophila, an interspecies yeast hybrid reveals early steps of genome resolution following polyploidization.</title>
        <authorList>
            <person name="Leh Louis V."/>
            <person name="Despons L."/>
            <person name="Friedrich A."/>
            <person name="Martin T."/>
            <person name="Durrens P."/>
            <person name="Casaregola S."/>
            <person name="Neuveglise C."/>
            <person name="Fairhead C."/>
            <person name="Marck C."/>
            <person name="Cruz J.A."/>
            <person name="Straub M.L."/>
            <person name="Kugler V."/>
            <person name="Sacerdot C."/>
            <person name="Uzunov Z."/>
            <person name="Thierry A."/>
            <person name="Weiss S."/>
            <person name="Bleykasten C."/>
            <person name="De Montigny J."/>
            <person name="Jacques N."/>
            <person name="Jung P."/>
            <person name="Lemaire M."/>
            <person name="Mallet S."/>
            <person name="Morel G."/>
            <person name="Richard G.F."/>
            <person name="Sarkar A."/>
            <person name="Savel G."/>
            <person name="Schacherer J."/>
            <person name="Seret M.L."/>
            <person name="Talla E."/>
            <person name="Samson G."/>
            <person name="Jubin C."/>
            <person name="Poulain J."/>
            <person name="Vacherie B."/>
            <person name="Barbe V."/>
            <person name="Pelletier E."/>
            <person name="Sherman D.J."/>
            <person name="Westhof E."/>
            <person name="Weissenbach J."/>
            <person name="Baret P.V."/>
            <person name="Wincker P."/>
            <person name="Gaillardin C."/>
            <person name="Dujon B."/>
            <person name="Souciet J.L."/>
        </authorList>
    </citation>
    <scope>NUCLEOTIDE SEQUENCE [LARGE SCALE GENOMIC DNA]</scope>
    <source>
        <strain evidence="3">ATCC MYA-4447 / BCRC 22081 / CBS 7064 / NBRC 10061 / NRRL Y-12695</strain>
    </source>
</reference>
<evidence type="ECO:0000313" key="3">
    <source>
        <dbReference type="Proteomes" id="UP000005222"/>
    </source>
</evidence>
<dbReference type="STRING" id="559304.G8YF97"/>
<dbReference type="InParanoid" id="G8YF97"/>
<dbReference type="OrthoDB" id="17560at2759"/>
<dbReference type="EMBL" id="FO082051">
    <property type="protein sequence ID" value="CCE81846.1"/>
    <property type="molecule type" value="Genomic_DNA"/>
</dbReference>
<dbReference type="GO" id="GO:0016787">
    <property type="term" value="F:hydrolase activity"/>
    <property type="evidence" value="ECO:0007669"/>
    <property type="project" value="InterPro"/>
</dbReference>
<dbReference type="PANTHER" id="PTHR17630">
    <property type="entry name" value="DIENELACTONE HYDROLASE"/>
    <property type="match status" value="1"/>
</dbReference>
<dbReference type="HOGENOM" id="CLU_054590_2_1_1"/>
<dbReference type="Gene3D" id="3.40.50.1820">
    <property type="entry name" value="alpha/beta hydrolase"/>
    <property type="match status" value="1"/>
</dbReference>
<proteinExistence type="predicted"/>
<gene>
    <name evidence="2" type="primary">Piso0_002523</name>
    <name evidence="2" type="ORF">GNLVRS01_PISO0I12020g</name>
</gene>
<dbReference type="OMA" id="KFAVECI"/>
<dbReference type="FunCoup" id="G8YF97">
    <property type="interactions" value="402"/>
</dbReference>
<feature type="domain" description="Dienelactone hydrolase" evidence="1">
    <location>
        <begin position="40"/>
        <end position="236"/>
    </location>
</feature>
<dbReference type="SUPFAM" id="SSF53474">
    <property type="entry name" value="alpha/beta-Hydrolases"/>
    <property type="match status" value="1"/>
</dbReference>
<organism evidence="2 3">
    <name type="scientific">Pichia sorbitophila (strain ATCC MYA-4447 / BCRC 22081 / CBS 7064 / NBRC 10061 / NRRL Y-12695)</name>
    <name type="common">Hybrid yeast</name>
    <dbReference type="NCBI Taxonomy" id="559304"/>
    <lineage>
        <taxon>Eukaryota</taxon>
        <taxon>Fungi</taxon>
        <taxon>Dikarya</taxon>
        <taxon>Ascomycota</taxon>
        <taxon>Saccharomycotina</taxon>
        <taxon>Pichiomycetes</taxon>
        <taxon>Debaryomycetaceae</taxon>
        <taxon>Millerozyma</taxon>
    </lineage>
</organism>
<sequence>MATYPYACCLERTFHEGTPKGQHKEIGGLKTYEIGAEHGNDRIIVIATDIYGNEFKNLLLVADELAKQGKYRVLIPDILKGDPVKTSVSPEWISKHGPEVTKPIVDGFLKYVTTELKPKALFGIGYCFGAKYVVPHLFEDGLLTAGAIAHPSFVGLDDIKAITKPMLLSCPEHDVMFPEDQRVAAEKIMAENKIKYEVALFSGVSHGYAIKGDPSIPDVKYAMTKTINDQLFWFGRF</sequence>
<keyword evidence="3" id="KW-1185">Reference proteome</keyword>
<evidence type="ECO:0000313" key="2">
    <source>
        <dbReference type="EMBL" id="CCE81846.1"/>
    </source>
</evidence>
<dbReference type="PANTHER" id="PTHR17630:SF44">
    <property type="entry name" value="PROTEIN AIM2"/>
    <property type="match status" value="1"/>
</dbReference>
<dbReference type="InterPro" id="IPR002925">
    <property type="entry name" value="Dienelactn_hydro"/>
</dbReference>
<dbReference type="Pfam" id="PF01738">
    <property type="entry name" value="DLH"/>
    <property type="match status" value="1"/>
</dbReference>
<evidence type="ECO:0000259" key="1">
    <source>
        <dbReference type="Pfam" id="PF01738"/>
    </source>
</evidence>
<dbReference type="AlphaFoldDB" id="G8YF97"/>
<dbReference type="eggNOG" id="KOG3043">
    <property type="taxonomic scope" value="Eukaryota"/>
</dbReference>